<dbReference type="AlphaFoldDB" id="A0A2P1L4W0"/>
<evidence type="ECO:0000256" key="1">
    <source>
        <dbReference type="SAM" id="MobiDB-lite"/>
    </source>
</evidence>
<geneLocation type="mitochondrion" evidence="2"/>
<name>A0A2P1L4W0_ANTAG</name>
<dbReference type="GeneID" id="36494076"/>
<dbReference type="EMBL" id="MG029262">
    <property type="protein sequence ID" value="AVP12845.1"/>
    <property type="molecule type" value="Genomic_DNA"/>
</dbReference>
<reference evidence="2" key="1">
    <citation type="journal article" date="2018" name="Bryologist">
        <title>Complete mitochondrial genome sequence of Anthoceros angustus: conservative evolution of the mitogenomes in hornworts.</title>
        <authorList>
            <person name="Dong S."/>
            <person name="Xue J."/>
            <person name="Zhang S."/>
            <person name="Zhang L."/>
            <person name="Wu H."/>
            <person name="Chen Z."/>
            <person name="Goffinet B."/>
            <person name="Liu Y."/>
        </authorList>
    </citation>
    <scope>NUCLEOTIDE SEQUENCE</scope>
</reference>
<gene>
    <name evidence="2" type="primary">ORF130</name>
    <name evidence="2" type="ORF">AnanMp55</name>
</gene>
<accession>A0A2P1L4W0</accession>
<evidence type="ECO:0000313" key="2">
    <source>
        <dbReference type="EMBL" id="AVP12845.1"/>
    </source>
</evidence>
<protein>
    <submittedName>
        <fullName evidence="2">Uncharacterized protein</fullName>
    </submittedName>
</protein>
<dbReference type="RefSeq" id="YP_009478083.1">
    <property type="nucleotide sequence ID" value="NC_037476.1"/>
</dbReference>
<feature type="region of interest" description="Disordered" evidence="1">
    <location>
        <begin position="110"/>
        <end position="129"/>
    </location>
</feature>
<organism evidence="2">
    <name type="scientific">Anthoceros angustus</name>
    <name type="common">Hornwort</name>
    <name type="synonym">Anthoceros formosae</name>
    <dbReference type="NCBI Taxonomy" id="48387"/>
    <lineage>
        <taxon>Eukaryota</taxon>
        <taxon>Viridiplantae</taxon>
        <taxon>Streptophyta</taxon>
        <taxon>Embryophyta</taxon>
        <taxon>Anthocerotophyta</taxon>
        <taxon>Anthocerotopsida</taxon>
        <taxon>Anthocerotidae</taxon>
        <taxon>Anthocerotales</taxon>
        <taxon>Anthocerotaceae</taxon>
        <taxon>Anthoceros</taxon>
    </lineage>
</organism>
<keyword evidence="2" id="KW-0496">Mitochondrion</keyword>
<proteinExistence type="predicted"/>
<feature type="region of interest" description="Disordered" evidence="1">
    <location>
        <begin position="57"/>
        <end position="85"/>
    </location>
</feature>
<sequence length="129" mass="15314">MLDKHPSTVCLCAPHFPHFWNSHQRRPHFVRIVVKGKLLAGLRWAVVIVARPPWRAASKNDEAKIKRKPEQRREKERQYDVTQSEVDGKSLIWNERVRIADWRWKDAENHQPEWVPHRDEPGKDDSDKG</sequence>